<dbReference type="PANTHER" id="PTHR42718">
    <property type="entry name" value="MAJOR FACILITATOR SUPERFAMILY MULTIDRUG TRANSPORTER MFSC"/>
    <property type="match status" value="1"/>
</dbReference>
<evidence type="ECO:0000256" key="2">
    <source>
        <dbReference type="ARBA" id="ARBA00022692"/>
    </source>
</evidence>
<feature type="domain" description="Major facilitator superfamily (MFS) profile" evidence="6">
    <location>
        <begin position="3"/>
        <end position="453"/>
    </location>
</feature>
<keyword evidence="2 5" id="KW-0812">Transmembrane</keyword>
<evidence type="ECO:0000313" key="8">
    <source>
        <dbReference type="Proteomes" id="UP001597417"/>
    </source>
</evidence>
<feature type="transmembrane region" description="Helical" evidence="5">
    <location>
        <begin position="37"/>
        <end position="57"/>
    </location>
</feature>
<dbReference type="Proteomes" id="UP001597417">
    <property type="component" value="Unassembled WGS sequence"/>
</dbReference>
<gene>
    <name evidence="7" type="ORF">ACFSXZ_03065</name>
</gene>
<feature type="transmembrane region" description="Helical" evidence="5">
    <location>
        <begin position="259"/>
        <end position="279"/>
    </location>
</feature>
<feature type="transmembrane region" description="Helical" evidence="5">
    <location>
        <begin position="218"/>
        <end position="238"/>
    </location>
</feature>
<evidence type="ECO:0000256" key="3">
    <source>
        <dbReference type="ARBA" id="ARBA00022989"/>
    </source>
</evidence>
<dbReference type="RefSeq" id="WP_378260983.1">
    <property type="nucleotide sequence ID" value="NZ_JBHUKR010000004.1"/>
</dbReference>
<keyword evidence="4 5" id="KW-0472">Membrane</keyword>
<dbReference type="InterPro" id="IPR020846">
    <property type="entry name" value="MFS_dom"/>
</dbReference>
<feature type="transmembrane region" description="Helical" evidence="5">
    <location>
        <begin position="7"/>
        <end position="25"/>
    </location>
</feature>
<comment type="subcellular location">
    <subcellularLocation>
        <location evidence="1">Cell membrane</location>
        <topology evidence="1">Multi-pass membrane protein</topology>
    </subcellularLocation>
</comment>
<sequence length="475" mass="48959">MQRTWPIFVAAFGATYTFSIGNVTAPRLGPELGASRGEVALVLAAFAVSFAAGLILAGRLGDRYGRRQLLAIGLLALALTSALAAAAPGLWWLVAARILQGAASAIVMPQTLAIIQTSAGGPAQARGIAAFTASSGVGTVAGQILGGLVMGLSLPFAGWRGAVLTSAIPSVVALLGARRLHAHPPNGTERPDLGGALRVGIPLLALVAGLSLGSATSWTWWTLTLVALGLLGLYGFWLNQVRRELAGRPVLVAPSVLRLPALRLGLAMALLLFAAYGAFTYEYSMLTQVGLGLTPVQSGLTLTAFAGTFVLTGLRMPHIVARFGNRTMELAAGLLIAGSLVLGVASWFTQGKGAATWIACFEVIAVFLGAAQASQYGPLVGTVMAAVPDRVAGLAGGLFTTAQQASLGLGIATIGGIFGALAPSQGWEHAFAFALGIQVVTTALFWILARRLRTRPRGFDAHIAPGTRHNTEMVD</sequence>
<feature type="transmembrane region" description="Helical" evidence="5">
    <location>
        <begin position="328"/>
        <end position="348"/>
    </location>
</feature>
<reference evidence="8" key="1">
    <citation type="journal article" date="2019" name="Int. J. Syst. Evol. Microbiol.">
        <title>The Global Catalogue of Microorganisms (GCM) 10K type strain sequencing project: providing services to taxonomists for standard genome sequencing and annotation.</title>
        <authorList>
            <consortium name="The Broad Institute Genomics Platform"/>
            <consortium name="The Broad Institute Genome Sequencing Center for Infectious Disease"/>
            <person name="Wu L."/>
            <person name="Ma J."/>
        </authorList>
    </citation>
    <scope>NUCLEOTIDE SEQUENCE [LARGE SCALE GENOMIC DNA]</scope>
    <source>
        <strain evidence="8">CGMCC 4.7645</strain>
    </source>
</reference>
<dbReference type="SUPFAM" id="SSF103473">
    <property type="entry name" value="MFS general substrate transporter"/>
    <property type="match status" value="1"/>
</dbReference>
<keyword evidence="8" id="KW-1185">Reference proteome</keyword>
<dbReference type="Gene3D" id="1.20.1720.10">
    <property type="entry name" value="Multidrug resistance protein D"/>
    <property type="match status" value="1"/>
</dbReference>
<accession>A0ABW5FJX6</accession>
<dbReference type="InterPro" id="IPR011701">
    <property type="entry name" value="MFS"/>
</dbReference>
<dbReference type="EMBL" id="JBHUKR010000004">
    <property type="protein sequence ID" value="MFD2415303.1"/>
    <property type="molecule type" value="Genomic_DNA"/>
</dbReference>
<feature type="transmembrane region" description="Helical" evidence="5">
    <location>
        <begin position="299"/>
        <end position="316"/>
    </location>
</feature>
<dbReference type="Gene3D" id="1.20.1250.20">
    <property type="entry name" value="MFS general substrate transporter like domains"/>
    <property type="match status" value="1"/>
</dbReference>
<proteinExistence type="predicted"/>
<evidence type="ECO:0000313" key="7">
    <source>
        <dbReference type="EMBL" id="MFD2415303.1"/>
    </source>
</evidence>
<dbReference type="InterPro" id="IPR036259">
    <property type="entry name" value="MFS_trans_sf"/>
</dbReference>
<feature type="transmembrane region" description="Helical" evidence="5">
    <location>
        <begin position="69"/>
        <end position="92"/>
    </location>
</feature>
<feature type="transmembrane region" description="Helical" evidence="5">
    <location>
        <begin position="354"/>
        <end position="371"/>
    </location>
</feature>
<dbReference type="PANTHER" id="PTHR42718:SF39">
    <property type="entry name" value="ACTINORHODIN TRANSPORTER-RELATED"/>
    <property type="match status" value="1"/>
</dbReference>
<evidence type="ECO:0000256" key="4">
    <source>
        <dbReference type="ARBA" id="ARBA00023136"/>
    </source>
</evidence>
<comment type="caution">
    <text evidence="7">The sequence shown here is derived from an EMBL/GenBank/DDBJ whole genome shotgun (WGS) entry which is preliminary data.</text>
</comment>
<evidence type="ECO:0000259" key="6">
    <source>
        <dbReference type="PROSITE" id="PS50850"/>
    </source>
</evidence>
<name>A0ABW5FJX6_9PSEU</name>
<feature type="transmembrane region" description="Helical" evidence="5">
    <location>
        <begin position="391"/>
        <end position="418"/>
    </location>
</feature>
<evidence type="ECO:0000256" key="1">
    <source>
        <dbReference type="ARBA" id="ARBA00004651"/>
    </source>
</evidence>
<feature type="transmembrane region" description="Helical" evidence="5">
    <location>
        <begin position="156"/>
        <end position="175"/>
    </location>
</feature>
<dbReference type="PROSITE" id="PS50850">
    <property type="entry name" value="MFS"/>
    <property type="match status" value="1"/>
</dbReference>
<feature type="transmembrane region" description="Helical" evidence="5">
    <location>
        <begin position="127"/>
        <end position="150"/>
    </location>
</feature>
<protein>
    <submittedName>
        <fullName evidence="7">MFS transporter</fullName>
    </submittedName>
</protein>
<organism evidence="7 8">
    <name type="scientific">Amycolatopsis pigmentata</name>
    <dbReference type="NCBI Taxonomy" id="450801"/>
    <lineage>
        <taxon>Bacteria</taxon>
        <taxon>Bacillati</taxon>
        <taxon>Actinomycetota</taxon>
        <taxon>Actinomycetes</taxon>
        <taxon>Pseudonocardiales</taxon>
        <taxon>Pseudonocardiaceae</taxon>
        <taxon>Amycolatopsis</taxon>
    </lineage>
</organism>
<evidence type="ECO:0000256" key="5">
    <source>
        <dbReference type="SAM" id="Phobius"/>
    </source>
</evidence>
<keyword evidence="3 5" id="KW-1133">Transmembrane helix</keyword>
<dbReference type="Pfam" id="PF07690">
    <property type="entry name" value="MFS_1"/>
    <property type="match status" value="1"/>
</dbReference>
<feature type="transmembrane region" description="Helical" evidence="5">
    <location>
        <begin position="430"/>
        <end position="449"/>
    </location>
</feature>